<dbReference type="Proteomes" id="UP000824998">
    <property type="component" value="Unassembled WGS sequence"/>
</dbReference>
<dbReference type="EMBL" id="MU251422">
    <property type="protein sequence ID" value="KAG9235807.1"/>
    <property type="molecule type" value="Genomic_DNA"/>
</dbReference>
<keyword evidence="3" id="KW-1185">Reference proteome</keyword>
<comment type="caution">
    <text evidence="2">The sequence shown here is derived from an EMBL/GenBank/DDBJ whole genome shotgun (WGS) entry which is preliminary data.</text>
</comment>
<dbReference type="OrthoDB" id="538640at2759"/>
<reference evidence="2" key="1">
    <citation type="journal article" date="2021" name="IMA Fungus">
        <title>Genomic characterization of three marine fungi, including Emericellopsis atlantica sp. nov. with signatures of a generalist lifestyle and marine biomass degradation.</title>
        <authorList>
            <person name="Hagestad O.C."/>
            <person name="Hou L."/>
            <person name="Andersen J.H."/>
            <person name="Hansen E.H."/>
            <person name="Altermark B."/>
            <person name="Li C."/>
            <person name="Kuhnert E."/>
            <person name="Cox R.J."/>
            <person name="Crous P.W."/>
            <person name="Spatafora J.W."/>
            <person name="Lail K."/>
            <person name="Amirebrahimi M."/>
            <person name="Lipzen A."/>
            <person name="Pangilinan J."/>
            <person name="Andreopoulos W."/>
            <person name="Hayes R.D."/>
            <person name="Ng V."/>
            <person name="Grigoriev I.V."/>
            <person name="Jackson S.A."/>
            <person name="Sutton T.D.S."/>
            <person name="Dobson A.D.W."/>
            <person name="Rama T."/>
        </authorList>
    </citation>
    <scope>NUCLEOTIDE SEQUENCE</scope>
    <source>
        <strain evidence="2">TRa018bII</strain>
    </source>
</reference>
<comment type="similarity">
    <text evidence="1">Belongs to the AIM41 family.</text>
</comment>
<organism evidence="2 3">
    <name type="scientific">Amylocarpus encephaloides</name>
    <dbReference type="NCBI Taxonomy" id="45428"/>
    <lineage>
        <taxon>Eukaryota</taxon>
        <taxon>Fungi</taxon>
        <taxon>Dikarya</taxon>
        <taxon>Ascomycota</taxon>
        <taxon>Pezizomycotina</taxon>
        <taxon>Leotiomycetes</taxon>
        <taxon>Helotiales</taxon>
        <taxon>Helotiales incertae sedis</taxon>
        <taxon>Amylocarpus</taxon>
    </lineage>
</organism>
<gene>
    <name evidence="1" type="primary">AIM41</name>
    <name evidence="2" type="ORF">BJ875DRAFT_528115</name>
</gene>
<protein>
    <recommendedName>
        <fullName evidence="1">Altered inheritance of mitochondria protein 41</fullName>
    </recommendedName>
</protein>
<evidence type="ECO:0000256" key="1">
    <source>
        <dbReference type="RuleBase" id="RU365099"/>
    </source>
</evidence>
<name>A0A9P7YLL2_9HELO</name>
<accession>A0A9P7YLL2</accession>
<evidence type="ECO:0000313" key="2">
    <source>
        <dbReference type="EMBL" id="KAG9235807.1"/>
    </source>
</evidence>
<proteinExistence type="inferred from homology"/>
<dbReference type="AlphaFoldDB" id="A0A9P7YLL2"/>
<evidence type="ECO:0000313" key="3">
    <source>
        <dbReference type="Proteomes" id="UP000824998"/>
    </source>
</evidence>
<dbReference type="Gene3D" id="1.10.1510.10">
    <property type="entry name" value="Uncharacterised protein YqeY/AIM41 PF09424, N-terminal domain"/>
    <property type="match status" value="1"/>
</dbReference>
<keyword evidence="1" id="KW-0496">Mitochondrion</keyword>
<dbReference type="GO" id="GO:0016884">
    <property type="term" value="F:carbon-nitrogen ligase activity, with glutamine as amido-N-donor"/>
    <property type="evidence" value="ECO:0007669"/>
    <property type="project" value="UniProtKB-UniRule"/>
</dbReference>
<dbReference type="Pfam" id="PF09424">
    <property type="entry name" value="YqeY"/>
    <property type="match status" value="1"/>
</dbReference>
<dbReference type="InterPro" id="IPR042184">
    <property type="entry name" value="YqeY/Aim41_N"/>
</dbReference>
<comment type="subcellular location">
    <subcellularLocation>
        <location evidence="1">Mitochondrion</location>
    </subcellularLocation>
</comment>
<dbReference type="PANTHER" id="PTHR28055">
    <property type="entry name" value="ALTERED INHERITANCE OF MITOCHONDRIA PROTEIN 41, MITOCHONDRIAL"/>
    <property type="match status" value="1"/>
</dbReference>
<sequence length="184" mass="19991">MNSRQLLTRATRLSASQCRTYATTTNTTPPMLLKIRRDLKAAMLAKDTSRLTVLRSLLASTLNASKTSSPITTDLQMLALLKKSISTSKASIVDFSTAKRQDLIEKEEGQIKVLEEYAGGVEVVGIEEIRRVAGSVAEEIGGAGKRVNLGNVLRGVMEGDRFGGKDVERGEVVKVIKEIEGLEK</sequence>
<dbReference type="SUPFAM" id="SSF89095">
    <property type="entry name" value="GatB/YqeY motif"/>
    <property type="match status" value="1"/>
</dbReference>
<dbReference type="InterPro" id="IPR019004">
    <property type="entry name" value="YqeY/Aim41"/>
</dbReference>
<dbReference type="PANTHER" id="PTHR28055:SF1">
    <property type="entry name" value="ALTERED INHERITANCE OF MITOCHONDRIA PROTEIN 41, MITOCHONDRIAL"/>
    <property type="match status" value="1"/>
</dbReference>
<dbReference type="InterPro" id="IPR003789">
    <property type="entry name" value="Asn/Gln_tRNA_amidoTrase-B-like"/>
</dbReference>
<dbReference type="GO" id="GO:0005739">
    <property type="term" value="C:mitochondrion"/>
    <property type="evidence" value="ECO:0007669"/>
    <property type="project" value="UniProtKB-SubCell"/>
</dbReference>